<gene>
    <name evidence="2" type="ORF">EGYM00163_LOCUS31977</name>
</gene>
<feature type="region of interest" description="Disordered" evidence="1">
    <location>
        <begin position="577"/>
        <end position="652"/>
    </location>
</feature>
<feature type="compositionally biased region" description="Polar residues" evidence="1">
    <location>
        <begin position="354"/>
        <end position="366"/>
    </location>
</feature>
<feature type="compositionally biased region" description="Polar residues" evidence="1">
    <location>
        <begin position="295"/>
        <end position="313"/>
    </location>
</feature>
<dbReference type="AlphaFoldDB" id="A0A7S4LCT0"/>
<feature type="region of interest" description="Disordered" evidence="1">
    <location>
        <begin position="187"/>
        <end position="313"/>
    </location>
</feature>
<name>A0A7S4LCT0_9EUGL</name>
<feature type="compositionally biased region" description="Basic and acidic residues" evidence="1">
    <location>
        <begin position="258"/>
        <end position="279"/>
    </location>
</feature>
<evidence type="ECO:0000256" key="1">
    <source>
        <dbReference type="SAM" id="MobiDB-lite"/>
    </source>
</evidence>
<organism evidence="2">
    <name type="scientific">Eutreptiella gymnastica</name>
    <dbReference type="NCBI Taxonomy" id="73025"/>
    <lineage>
        <taxon>Eukaryota</taxon>
        <taxon>Discoba</taxon>
        <taxon>Euglenozoa</taxon>
        <taxon>Euglenida</taxon>
        <taxon>Spirocuta</taxon>
        <taxon>Euglenophyceae</taxon>
        <taxon>Eutreptiales</taxon>
        <taxon>Eutreptiaceae</taxon>
        <taxon>Eutreptiella</taxon>
    </lineage>
</organism>
<feature type="region of interest" description="Disordered" evidence="1">
    <location>
        <begin position="471"/>
        <end position="502"/>
    </location>
</feature>
<accession>A0A7S4LCT0</accession>
<protein>
    <submittedName>
        <fullName evidence="2">Uncharacterized protein</fullName>
    </submittedName>
</protein>
<sequence>MELYHDVGAESDSNRLTQVEKAIARDIFEKTDGLQGLANMRNILLSLGQYVSESDVEEACNEIEFDVSNYMSENDFFRLLEVFKRQHLDDDLNPEMESVGAYAALLNETAKAGEESEDDAWGTQEEEADGEGFPQDALVKFCENFGLSVDVKSFLPQRTETAASRFAKPKRLIKFEDFKVLMDLPSPASRERARHGRTLPGIEGTANPEPLNPEQSKSFDLEMGEAPTLKLSRRSLDGAEAPPSAMRQKNSTVLFDNHWPRRKSDRELRESDSKRKPDPGGHSGPQLPKRGSFLSDRQASSNWGTPLYNTSNSLGQSQFLQLPQQTSYYSAVSIELPPTNSMKSPWCTQDKETSSLFTPQSGTESHPPSHDNPSELDEDDQVVYEAALHRHKRQNEQAIKRRKKLKARIARDMYIPGAKEPQHETGHHHHAACKPASLAAREEPIKNWIARMERGREKKQEAAEMLTTIRDTDPHRILSPPSRRAARGRSRSAADRSLSKGSSRMFEWGAASMSTVGPGTSIVGLMVRSQANPKKTLYVHTHPQPQDHVRERFPYDGEAVRSVQKDLNWYFASKSPLSKLDPDMQDPDEDERWDVQEELRPPPVSAAPRGMARTHTPADEFAANVAHEQRGGDAVPSFDSFRRPLSAPLRTV</sequence>
<reference evidence="2" key="1">
    <citation type="submission" date="2021-01" db="EMBL/GenBank/DDBJ databases">
        <authorList>
            <person name="Corre E."/>
            <person name="Pelletier E."/>
            <person name="Niang G."/>
            <person name="Scheremetjew M."/>
            <person name="Finn R."/>
            <person name="Kale V."/>
            <person name="Holt S."/>
            <person name="Cochrane G."/>
            <person name="Meng A."/>
            <person name="Brown T."/>
            <person name="Cohen L."/>
        </authorList>
    </citation>
    <scope>NUCLEOTIDE SEQUENCE</scope>
    <source>
        <strain evidence="2">CCMP1594</strain>
    </source>
</reference>
<evidence type="ECO:0000313" key="2">
    <source>
        <dbReference type="EMBL" id="CAE0820805.1"/>
    </source>
</evidence>
<feature type="compositionally biased region" description="Acidic residues" evidence="1">
    <location>
        <begin position="583"/>
        <end position="592"/>
    </location>
</feature>
<dbReference type="EMBL" id="HBJA01092039">
    <property type="protein sequence ID" value="CAE0820805.1"/>
    <property type="molecule type" value="Transcribed_RNA"/>
</dbReference>
<feature type="region of interest" description="Disordered" evidence="1">
    <location>
        <begin position="339"/>
        <end position="382"/>
    </location>
</feature>
<proteinExistence type="predicted"/>